<evidence type="ECO:0000256" key="6">
    <source>
        <dbReference type="RuleBase" id="RU361154"/>
    </source>
</evidence>
<dbReference type="InterPro" id="IPR006103">
    <property type="entry name" value="Glyco_hydro_2_cat"/>
</dbReference>
<evidence type="ECO:0000313" key="11">
    <source>
        <dbReference type="EMBL" id="WKN38712.1"/>
    </source>
</evidence>
<protein>
    <recommendedName>
        <fullName evidence="3">Beta-glucuronidase</fullName>
        <ecNumber evidence="2">3.2.1.31</ecNumber>
    </recommendedName>
</protein>
<dbReference type="AlphaFoldDB" id="A0AA49JJ66"/>
<dbReference type="InterPro" id="IPR023230">
    <property type="entry name" value="Glyco_hydro_2_CS"/>
</dbReference>
<reference evidence="11" key="2">
    <citation type="journal article" date="2024" name="Antonie Van Leeuwenhoek">
        <title>Roseihalotalea indica gen. nov., sp. nov., a halophilic Bacteroidetes from mesopelagic Southwest Indian Ocean with higher carbohydrate metabolic potential.</title>
        <authorList>
            <person name="Chen B."/>
            <person name="Zhang M."/>
            <person name="Lin D."/>
            <person name="Ye J."/>
            <person name="Tang K."/>
        </authorList>
    </citation>
    <scope>NUCLEOTIDE SEQUENCE</scope>
    <source>
        <strain evidence="11">TK19036</strain>
    </source>
</reference>
<dbReference type="EMBL" id="CP120682">
    <property type="protein sequence ID" value="WKN38712.1"/>
    <property type="molecule type" value="Genomic_DNA"/>
</dbReference>
<dbReference type="Gene3D" id="2.60.120.260">
    <property type="entry name" value="Galactose-binding domain-like"/>
    <property type="match status" value="1"/>
</dbReference>
<dbReference type="GO" id="GO:0004566">
    <property type="term" value="F:beta-glucuronidase activity"/>
    <property type="evidence" value="ECO:0007669"/>
    <property type="project" value="UniProtKB-EC"/>
</dbReference>
<keyword evidence="7" id="KW-0732">Signal</keyword>
<dbReference type="GO" id="GO:0005975">
    <property type="term" value="P:carbohydrate metabolic process"/>
    <property type="evidence" value="ECO:0007669"/>
    <property type="project" value="InterPro"/>
</dbReference>
<evidence type="ECO:0000259" key="10">
    <source>
        <dbReference type="Pfam" id="PF02837"/>
    </source>
</evidence>
<evidence type="ECO:0000259" key="9">
    <source>
        <dbReference type="Pfam" id="PF02836"/>
    </source>
</evidence>
<keyword evidence="5 6" id="KW-0326">Glycosidase</keyword>
<dbReference type="FunFam" id="3.20.20.80:FF:000080">
    <property type="entry name" value="Beta-glucuronidase UidA"/>
    <property type="match status" value="1"/>
</dbReference>
<dbReference type="InterPro" id="IPR006104">
    <property type="entry name" value="Glyco_hydro_2_N"/>
</dbReference>
<evidence type="ECO:0000256" key="1">
    <source>
        <dbReference type="ARBA" id="ARBA00007401"/>
    </source>
</evidence>
<dbReference type="NCBIfam" id="NF007538">
    <property type="entry name" value="PRK10150.1"/>
    <property type="match status" value="1"/>
</dbReference>
<dbReference type="PROSITE" id="PS00719">
    <property type="entry name" value="GLYCOSYL_HYDROL_F2_1"/>
    <property type="match status" value="1"/>
</dbReference>
<dbReference type="InterPro" id="IPR017853">
    <property type="entry name" value="GH"/>
</dbReference>
<dbReference type="SUPFAM" id="SSF49785">
    <property type="entry name" value="Galactose-binding domain-like"/>
    <property type="match status" value="1"/>
</dbReference>
<dbReference type="Pfam" id="PF02837">
    <property type="entry name" value="Glyco_hydro_2_N"/>
    <property type="match status" value="1"/>
</dbReference>
<dbReference type="GO" id="GO:0019391">
    <property type="term" value="P:glucuronoside catabolic process"/>
    <property type="evidence" value="ECO:0007669"/>
    <property type="project" value="TreeGrafter"/>
</dbReference>
<feature type="domain" description="Glycoside hydrolase family 2 immunoglobulin-like beta-sandwich" evidence="8">
    <location>
        <begin position="222"/>
        <end position="317"/>
    </location>
</feature>
<dbReference type="Pfam" id="PF02836">
    <property type="entry name" value="Glyco_hydro_2_C"/>
    <property type="match status" value="1"/>
</dbReference>
<comment type="similarity">
    <text evidence="1 6">Belongs to the glycosyl hydrolase 2 family.</text>
</comment>
<dbReference type="GO" id="GO:0030246">
    <property type="term" value="F:carbohydrate binding"/>
    <property type="evidence" value="ECO:0007669"/>
    <property type="project" value="TreeGrafter"/>
</dbReference>
<gene>
    <name evidence="11" type="primary">uidA</name>
    <name evidence="11" type="ORF">K4G66_08350</name>
</gene>
<feature type="chain" id="PRO_5041297313" description="Beta-glucuronidase" evidence="7">
    <location>
        <begin position="32"/>
        <end position="630"/>
    </location>
</feature>
<dbReference type="Gene3D" id="2.60.40.10">
    <property type="entry name" value="Immunoglobulins"/>
    <property type="match status" value="1"/>
</dbReference>
<dbReference type="EC" id="3.2.1.31" evidence="2"/>
<evidence type="ECO:0000259" key="8">
    <source>
        <dbReference type="Pfam" id="PF00703"/>
    </source>
</evidence>
<keyword evidence="4 6" id="KW-0378">Hydrolase</keyword>
<dbReference type="PANTHER" id="PTHR10066:SF67">
    <property type="entry name" value="BETA-GLUCURONIDASE"/>
    <property type="match status" value="1"/>
</dbReference>
<feature type="domain" description="Glycosyl hydrolases family 2 sugar binding" evidence="10">
    <location>
        <begin position="56"/>
        <end position="218"/>
    </location>
</feature>
<evidence type="ECO:0000256" key="5">
    <source>
        <dbReference type="ARBA" id="ARBA00023295"/>
    </source>
</evidence>
<sequence>MTYLRKKRHEELYSILLSLLLLVSCISNSSAQTFATANPADIALYPQQNDLRNVLNLSGIWKFKKDSLEIGESENWQNGLQDTRSIAVPGSWNEQFADSRNYLGMAWYETETFVPASWQGQRILIRVGSANYAAKVWVNGQAVGQHEGGHLPFAFEIGSLMKWGANNRISIQVENHLKPSRVPTGNVAGSPFQSYPKSNYDFFPYTGLHRDVWLYSVPNEASIKDITVKTDFESTTGSVAVSVETEGSAQRGKVIISGEGQQYEADLRFADNAANATISIPDVRLWSPDNPYLYSVEVTIGDADAILDRYTLETGVRTISVTENELLLNGEPIFLKGFGKHEDFPIFGKGTAHPVMVKDYALMKWTGANSFRSSHYPYDEEYLRMADREGFLVIDETPAVGLYFHGDTTELAQRQAMCKQYIREMITRDKNHPSVIMWCIANEPFPESLNPGAGFREATPKSIELFEELFALVKQLDSTRLATLVGVMGGPAEWVGLADIICINRYYGWYTHLGDLEGATQLLGMELDGLHQRFKKPIIITEFGADTYPGMHAAEPEMFTEEFQTQFIKAYLDVAEARDFMAGMHVWAFSDFRTSQGLIRFGGVNYKGVFTRDRKPKAAAHYLRLRWTNQ</sequence>
<dbReference type="PROSITE" id="PS51257">
    <property type="entry name" value="PROKAR_LIPOPROTEIN"/>
    <property type="match status" value="1"/>
</dbReference>
<proteinExistence type="inferred from homology"/>
<dbReference type="InterPro" id="IPR036156">
    <property type="entry name" value="Beta-gal/glucu_dom_sf"/>
</dbReference>
<dbReference type="InterPro" id="IPR013783">
    <property type="entry name" value="Ig-like_fold"/>
</dbReference>
<dbReference type="SUPFAM" id="SSF49303">
    <property type="entry name" value="beta-Galactosidase/glucuronidase domain"/>
    <property type="match status" value="1"/>
</dbReference>
<dbReference type="InterPro" id="IPR006101">
    <property type="entry name" value="Glyco_hydro_2"/>
</dbReference>
<reference evidence="11" key="1">
    <citation type="journal article" date="2023" name="Comput. Struct. Biotechnol. J.">
        <title>Discovery of a novel marine Bacteroidetes with a rich repertoire of carbohydrate-active enzymes.</title>
        <authorList>
            <person name="Chen B."/>
            <person name="Liu G."/>
            <person name="Chen Q."/>
            <person name="Wang H."/>
            <person name="Liu L."/>
            <person name="Tang K."/>
        </authorList>
    </citation>
    <scope>NUCLEOTIDE SEQUENCE</scope>
    <source>
        <strain evidence="11">TK19036</strain>
    </source>
</reference>
<dbReference type="Pfam" id="PF00703">
    <property type="entry name" value="Glyco_hydro_2"/>
    <property type="match status" value="1"/>
</dbReference>
<dbReference type="InterPro" id="IPR006102">
    <property type="entry name" value="Ig-like_GH2"/>
</dbReference>
<feature type="domain" description="Glycoside hydrolase family 2 catalytic" evidence="9">
    <location>
        <begin position="319"/>
        <end position="628"/>
    </location>
</feature>
<dbReference type="InterPro" id="IPR008979">
    <property type="entry name" value="Galactose-bd-like_sf"/>
</dbReference>
<feature type="signal peptide" evidence="7">
    <location>
        <begin position="1"/>
        <end position="31"/>
    </location>
</feature>
<name>A0AA49JJ66_9BACT</name>
<evidence type="ECO:0000256" key="2">
    <source>
        <dbReference type="ARBA" id="ARBA00012761"/>
    </source>
</evidence>
<organism evidence="11">
    <name type="scientific">Roseihalotalea indica</name>
    <dbReference type="NCBI Taxonomy" id="2867963"/>
    <lineage>
        <taxon>Bacteria</taxon>
        <taxon>Pseudomonadati</taxon>
        <taxon>Bacteroidota</taxon>
        <taxon>Cytophagia</taxon>
        <taxon>Cytophagales</taxon>
        <taxon>Catalimonadaceae</taxon>
        <taxon>Roseihalotalea</taxon>
    </lineage>
</organism>
<dbReference type="Gene3D" id="3.20.20.80">
    <property type="entry name" value="Glycosidases"/>
    <property type="match status" value="1"/>
</dbReference>
<dbReference type="SUPFAM" id="SSF51445">
    <property type="entry name" value="(Trans)glycosidases"/>
    <property type="match status" value="1"/>
</dbReference>
<accession>A0AA49JJ66</accession>
<evidence type="ECO:0000256" key="4">
    <source>
        <dbReference type="ARBA" id="ARBA00022801"/>
    </source>
</evidence>
<dbReference type="PANTHER" id="PTHR10066">
    <property type="entry name" value="BETA-GLUCURONIDASE"/>
    <property type="match status" value="1"/>
</dbReference>
<evidence type="ECO:0000256" key="7">
    <source>
        <dbReference type="SAM" id="SignalP"/>
    </source>
</evidence>
<evidence type="ECO:0000256" key="3">
    <source>
        <dbReference type="ARBA" id="ARBA00016205"/>
    </source>
</evidence>
<dbReference type="PRINTS" id="PR00132">
    <property type="entry name" value="GLHYDRLASE2"/>
</dbReference>